<name>A0A061GX68_THECC</name>
<evidence type="ECO:0000259" key="4">
    <source>
        <dbReference type="Pfam" id="PF25597"/>
    </source>
</evidence>
<protein>
    <submittedName>
        <fullName evidence="5">Uncharacterized protein</fullName>
    </submittedName>
</protein>
<sequence>MSIVGEQIDSKPEESQEYLQPQTTDPHSFLACSKGKMHPKLAAGRALSQRNRSISQTRTNPGTGKGSSRVKSRQEKQITMQKTSMMMLLPSLNGEASGSRNSNNLPSKYRDMNTVMIKHNSWIVDTRATNYISYSLNNFVSVKSVSNCFVQLPNKARALVAHIGTVKFTSSFIFNGVLYVPSFKFNLISVSKLISSKKIVSGGYVILTVVRIINRMPSKILNNLTPYELLYKQSPSYDHLRAFGSLCFVSTLSQHRKKFDLRASKCIFLGYPNGVKAYKVHVDPIVDFFDSSLVNNINIPTDSIPHRRSDRIRKPAKYLEAAKLATVEDNGIWSIVPQPVDSYAISYKLFSLYIFVYDMDGYVFVKKSAFYIEDGLPCC</sequence>
<dbReference type="InParanoid" id="A0A061GX68"/>
<feature type="region of interest" description="Disordered" evidence="2">
    <location>
        <begin position="1"/>
        <end position="76"/>
    </location>
</feature>
<dbReference type="Gramene" id="EOY33777">
    <property type="protein sequence ID" value="EOY33777"/>
    <property type="gene ID" value="TCM_041658"/>
</dbReference>
<dbReference type="HOGENOM" id="CLU_730385_0_0_1"/>
<dbReference type="AlphaFoldDB" id="A0A061GX68"/>
<keyword evidence="1" id="KW-0645">Protease</keyword>
<dbReference type="Pfam" id="PF22936">
    <property type="entry name" value="Pol_BBD"/>
    <property type="match status" value="1"/>
</dbReference>
<dbReference type="InterPro" id="IPR054722">
    <property type="entry name" value="PolX-like_BBD"/>
</dbReference>
<dbReference type="InterPro" id="IPR039537">
    <property type="entry name" value="Retrotran_Ty1/copia-like"/>
</dbReference>
<dbReference type="PANTHER" id="PTHR42648">
    <property type="entry name" value="TRANSPOSASE, PUTATIVE-RELATED"/>
    <property type="match status" value="1"/>
</dbReference>
<keyword evidence="6" id="KW-1185">Reference proteome</keyword>
<feature type="domain" description="Retroviral polymerase SH3-like" evidence="4">
    <location>
        <begin position="245"/>
        <end position="280"/>
    </location>
</feature>
<dbReference type="Proteomes" id="UP000026915">
    <property type="component" value="Chromosome 9"/>
</dbReference>
<dbReference type="GO" id="GO:0006508">
    <property type="term" value="P:proteolysis"/>
    <property type="evidence" value="ECO:0007669"/>
    <property type="project" value="UniProtKB-KW"/>
</dbReference>
<dbReference type="GO" id="GO:0008233">
    <property type="term" value="F:peptidase activity"/>
    <property type="evidence" value="ECO:0007669"/>
    <property type="project" value="UniProtKB-KW"/>
</dbReference>
<dbReference type="PANTHER" id="PTHR42648:SF31">
    <property type="entry name" value="RNA-DIRECTED DNA POLYMERASE"/>
    <property type="match status" value="1"/>
</dbReference>
<dbReference type="EMBL" id="CM001887">
    <property type="protein sequence ID" value="EOY33777.1"/>
    <property type="molecule type" value="Genomic_DNA"/>
</dbReference>
<evidence type="ECO:0000256" key="1">
    <source>
        <dbReference type="ARBA" id="ARBA00022670"/>
    </source>
</evidence>
<reference evidence="5 6" key="1">
    <citation type="journal article" date="2013" name="Genome Biol.">
        <title>The genome sequence of the most widely cultivated cacao type and its use to identify candidate genes regulating pod color.</title>
        <authorList>
            <person name="Motamayor J.C."/>
            <person name="Mockaitis K."/>
            <person name="Schmutz J."/>
            <person name="Haiminen N."/>
            <person name="Iii D.L."/>
            <person name="Cornejo O."/>
            <person name="Findley S.D."/>
            <person name="Zheng P."/>
            <person name="Utro F."/>
            <person name="Royaert S."/>
            <person name="Saski C."/>
            <person name="Jenkins J."/>
            <person name="Podicheti R."/>
            <person name="Zhao M."/>
            <person name="Scheffler B.E."/>
            <person name="Stack J.C."/>
            <person name="Feltus F.A."/>
            <person name="Mustiga G.M."/>
            <person name="Amores F."/>
            <person name="Phillips W."/>
            <person name="Marelli J.P."/>
            <person name="May G.D."/>
            <person name="Shapiro H."/>
            <person name="Ma J."/>
            <person name="Bustamante C.D."/>
            <person name="Schnell R.J."/>
            <person name="Main D."/>
            <person name="Gilbert D."/>
            <person name="Parida L."/>
            <person name="Kuhn D.N."/>
        </authorList>
    </citation>
    <scope>NUCLEOTIDE SEQUENCE [LARGE SCALE GENOMIC DNA]</scope>
    <source>
        <strain evidence="6">cv. Matina 1-6</strain>
    </source>
</reference>
<accession>A0A061GX68</accession>
<organism evidence="5 6">
    <name type="scientific">Theobroma cacao</name>
    <name type="common">Cacao</name>
    <name type="synonym">Cocoa</name>
    <dbReference type="NCBI Taxonomy" id="3641"/>
    <lineage>
        <taxon>Eukaryota</taxon>
        <taxon>Viridiplantae</taxon>
        <taxon>Streptophyta</taxon>
        <taxon>Embryophyta</taxon>
        <taxon>Tracheophyta</taxon>
        <taxon>Spermatophyta</taxon>
        <taxon>Magnoliopsida</taxon>
        <taxon>eudicotyledons</taxon>
        <taxon>Gunneridae</taxon>
        <taxon>Pentapetalae</taxon>
        <taxon>rosids</taxon>
        <taxon>malvids</taxon>
        <taxon>Malvales</taxon>
        <taxon>Malvaceae</taxon>
        <taxon>Byttnerioideae</taxon>
        <taxon>Theobroma</taxon>
    </lineage>
</organism>
<feature type="domain" description="Retrovirus-related Pol polyprotein from transposon TNT 1-94-like beta-barrel" evidence="3">
    <location>
        <begin position="122"/>
        <end position="195"/>
    </location>
</feature>
<keyword evidence="1" id="KW-0378">Hydrolase</keyword>
<dbReference type="Pfam" id="PF25597">
    <property type="entry name" value="SH3_retrovirus"/>
    <property type="match status" value="1"/>
</dbReference>
<feature type="compositionally biased region" description="Polar residues" evidence="2">
    <location>
        <begin position="48"/>
        <end position="62"/>
    </location>
</feature>
<dbReference type="InterPro" id="IPR057670">
    <property type="entry name" value="SH3_retrovirus"/>
</dbReference>
<dbReference type="eggNOG" id="KOG0017">
    <property type="taxonomic scope" value="Eukaryota"/>
</dbReference>
<evidence type="ECO:0000256" key="2">
    <source>
        <dbReference type="SAM" id="MobiDB-lite"/>
    </source>
</evidence>
<gene>
    <name evidence="5" type="ORF">TCM_041658</name>
</gene>
<evidence type="ECO:0000313" key="5">
    <source>
        <dbReference type="EMBL" id="EOY33777.1"/>
    </source>
</evidence>
<feature type="compositionally biased region" description="Polar residues" evidence="2">
    <location>
        <begin position="17"/>
        <end position="26"/>
    </location>
</feature>
<proteinExistence type="predicted"/>
<evidence type="ECO:0000313" key="6">
    <source>
        <dbReference type="Proteomes" id="UP000026915"/>
    </source>
</evidence>
<evidence type="ECO:0000259" key="3">
    <source>
        <dbReference type="Pfam" id="PF22936"/>
    </source>
</evidence>